<dbReference type="AlphaFoldDB" id="A0A921JIL2"/>
<evidence type="ECO:0000256" key="10">
    <source>
        <dbReference type="ARBA" id="ARBA00038976"/>
    </source>
</evidence>
<keyword evidence="4" id="KW-0479">Metal-binding</keyword>
<keyword evidence="3" id="KW-0645">Protease</keyword>
<organism evidence="19 20">
    <name type="scientific">Candidatus Amulumruptor caecigallinarius</name>
    <dbReference type="NCBI Taxonomy" id="2109911"/>
    <lineage>
        <taxon>Bacteria</taxon>
        <taxon>Pseudomonadati</taxon>
        <taxon>Bacteroidota</taxon>
        <taxon>Bacteroidia</taxon>
        <taxon>Bacteroidales</taxon>
        <taxon>Muribaculaceae</taxon>
        <taxon>Candidatus Amulumruptor</taxon>
    </lineage>
</organism>
<evidence type="ECO:0000256" key="12">
    <source>
        <dbReference type="ARBA" id="ARBA00061423"/>
    </source>
</evidence>
<dbReference type="SUPFAM" id="SSF55031">
    <property type="entry name" value="Bacterial exopeptidase dimerisation domain"/>
    <property type="match status" value="1"/>
</dbReference>
<dbReference type="PIRSF" id="PIRSF016599">
    <property type="entry name" value="Xaa-His_dipept"/>
    <property type="match status" value="1"/>
</dbReference>
<dbReference type="Pfam" id="PF01546">
    <property type="entry name" value="Peptidase_M20"/>
    <property type="match status" value="1"/>
</dbReference>
<dbReference type="CDD" id="cd03890">
    <property type="entry name" value="M20_pepD"/>
    <property type="match status" value="1"/>
</dbReference>
<dbReference type="Proteomes" id="UP000711407">
    <property type="component" value="Unassembled WGS sequence"/>
</dbReference>
<proteinExistence type="inferred from homology"/>
<dbReference type="InterPro" id="IPR036264">
    <property type="entry name" value="Bact_exopeptidase_dim_dom"/>
</dbReference>
<dbReference type="GO" id="GO:0006508">
    <property type="term" value="P:proteolysis"/>
    <property type="evidence" value="ECO:0007669"/>
    <property type="project" value="UniProtKB-KW"/>
</dbReference>
<evidence type="ECO:0000256" key="9">
    <source>
        <dbReference type="ARBA" id="ARBA00036421"/>
    </source>
</evidence>
<evidence type="ECO:0000256" key="3">
    <source>
        <dbReference type="ARBA" id="ARBA00022670"/>
    </source>
</evidence>
<dbReference type="EC" id="3.4.13.18" evidence="10"/>
<keyword evidence="8" id="KW-0170">Cobalt</keyword>
<dbReference type="GO" id="GO:0046872">
    <property type="term" value="F:metal ion binding"/>
    <property type="evidence" value="ECO:0007669"/>
    <property type="project" value="UniProtKB-KW"/>
</dbReference>
<comment type="cofactor">
    <cofactor evidence="2">
        <name>Zn(2+)</name>
        <dbReference type="ChEBI" id="CHEBI:29105"/>
    </cofactor>
</comment>
<evidence type="ECO:0000256" key="14">
    <source>
        <dbReference type="ARBA" id="ARBA00075285"/>
    </source>
</evidence>
<reference evidence="19" key="1">
    <citation type="journal article" date="2021" name="PeerJ">
        <title>Extensive microbial diversity within the chicken gut microbiome revealed by metagenomics and culture.</title>
        <authorList>
            <person name="Gilroy R."/>
            <person name="Ravi A."/>
            <person name="Getino M."/>
            <person name="Pursley I."/>
            <person name="Horton D.L."/>
            <person name="Alikhan N.F."/>
            <person name="Baker D."/>
            <person name="Gharbi K."/>
            <person name="Hall N."/>
            <person name="Watson M."/>
            <person name="Adriaenssens E.M."/>
            <person name="Foster-Nyarko E."/>
            <person name="Jarju S."/>
            <person name="Secka A."/>
            <person name="Antonio M."/>
            <person name="Oren A."/>
            <person name="Chaudhuri R.R."/>
            <person name="La Ragione R."/>
            <person name="Hildebrand F."/>
            <person name="Pallen M.J."/>
        </authorList>
    </citation>
    <scope>NUCLEOTIDE SEQUENCE</scope>
    <source>
        <strain evidence="19">4100</strain>
    </source>
</reference>
<comment type="catalytic activity">
    <reaction evidence="9">
        <text>Hydrolysis of dipeptides, preferentially hydrophobic dipeptides including prolyl amino acids.</text>
        <dbReference type="EC" id="3.4.13.18"/>
    </reaction>
</comment>
<name>A0A921JIL2_9BACT</name>
<evidence type="ECO:0000256" key="5">
    <source>
        <dbReference type="ARBA" id="ARBA00022801"/>
    </source>
</evidence>
<evidence type="ECO:0000256" key="8">
    <source>
        <dbReference type="ARBA" id="ARBA00023285"/>
    </source>
</evidence>
<dbReference type="SUPFAM" id="SSF53187">
    <property type="entry name" value="Zn-dependent exopeptidases"/>
    <property type="match status" value="1"/>
</dbReference>
<evidence type="ECO:0000256" key="1">
    <source>
        <dbReference type="ARBA" id="ARBA00001941"/>
    </source>
</evidence>
<dbReference type="Gene3D" id="3.40.630.10">
    <property type="entry name" value="Zn peptidases"/>
    <property type="match status" value="2"/>
</dbReference>
<protein>
    <recommendedName>
        <fullName evidence="13">Cytosol non-specific dipeptidase</fullName>
        <ecNumber evidence="10">3.4.13.18</ecNumber>
    </recommendedName>
    <alternativeName>
        <fullName evidence="16">Aminoacyl-histidine dipeptidase</fullName>
    </alternativeName>
    <alternativeName>
        <fullName evidence="15">Beta-alanyl-histidine dipeptidase</fullName>
    </alternativeName>
    <alternativeName>
        <fullName evidence="14">Carnosinase</fullName>
    </alternativeName>
    <alternativeName>
        <fullName evidence="11">Peptidase D</fullName>
    </alternativeName>
    <alternativeName>
        <fullName evidence="17">Xaa-His dipeptidase</fullName>
    </alternativeName>
</protein>
<dbReference type="Pfam" id="PF07687">
    <property type="entry name" value="M20_dimer"/>
    <property type="match status" value="1"/>
</dbReference>
<evidence type="ECO:0000313" key="19">
    <source>
        <dbReference type="EMBL" id="HJE39059.1"/>
    </source>
</evidence>
<evidence type="ECO:0000256" key="11">
    <source>
        <dbReference type="ARBA" id="ARBA00044252"/>
    </source>
</evidence>
<comment type="caution">
    <text evidence="19">The sequence shown here is derived from an EMBL/GenBank/DDBJ whole genome shotgun (WGS) entry which is preliminary data.</text>
</comment>
<keyword evidence="7" id="KW-0482">Metalloprotease</keyword>
<evidence type="ECO:0000256" key="15">
    <source>
        <dbReference type="ARBA" id="ARBA00076004"/>
    </source>
</evidence>
<dbReference type="PRINTS" id="PR00934">
    <property type="entry name" value="XHISDIPTASE"/>
</dbReference>
<evidence type="ECO:0000256" key="4">
    <source>
        <dbReference type="ARBA" id="ARBA00022723"/>
    </source>
</evidence>
<dbReference type="EMBL" id="DYXT01000027">
    <property type="protein sequence ID" value="HJE39059.1"/>
    <property type="molecule type" value="Genomic_DNA"/>
</dbReference>
<evidence type="ECO:0000256" key="13">
    <source>
        <dbReference type="ARBA" id="ARBA00071271"/>
    </source>
</evidence>
<feature type="domain" description="Peptidase M20 dimerisation" evidence="18">
    <location>
        <begin position="207"/>
        <end position="290"/>
    </location>
</feature>
<dbReference type="GO" id="GO:0005829">
    <property type="term" value="C:cytosol"/>
    <property type="evidence" value="ECO:0007669"/>
    <property type="project" value="TreeGrafter"/>
</dbReference>
<comment type="cofactor">
    <cofactor evidence="1">
        <name>Co(2+)</name>
        <dbReference type="ChEBI" id="CHEBI:48828"/>
    </cofactor>
</comment>
<evidence type="ECO:0000256" key="16">
    <source>
        <dbReference type="ARBA" id="ARBA00077688"/>
    </source>
</evidence>
<evidence type="ECO:0000256" key="17">
    <source>
        <dbReference type="ARBA" id="ARBA00078074"/>
    </source>
</evidence>
<dbReference type="GO" id="GO:0070573">
    <property type="term" value="F:metallodipeptidase activity"/>
    <property type="evidence" value="ECO:0007669"/>
    <property type="project" value="TreeGrafter"/>
</dbReference>
<reference evidence="19" key="2">
    <citation type="submission" date="2021-09" db="EMBL/GenBank/DDBJ databases">
        <authorList>
            <person name="Gilroy R."/>
        </authorList>
    </citation>
    <scope>NUCLEOTIDE SEQUENCE</scope>
    <source>
        <strain evidence="19">4100</strain>
    </source>
</reference>
<dbReference type="PANTHER" id="PTHR43501">
    <property type="entry name" value="CYTOSOL NON-SPECIFIC DIPEPTIDASE"/>
    <property type="match status" value="1"/>
</dbReference>
<evidence type="ECO:0000313" key="20">
    <source>
        <dbReference type="Proteomes" id="UP000711407"/>
    </source>
</evidence>
<evidence type="ECO:0000256" key="6">
    <source>
        <dbReference type="ARBA" id="ARBA00022833"/>
    </source>
</evidence>
<accession>A0A921JIL2</accession>
<keyword evidence="6" id="KW-0862">Zinc</keyword>
<dbReference type="InterPro" id="IPR002933">
    <property type="entry name" value="Peptidase_M20"/>
</dbReference>
<dbReference type="NCBIfam" id="TIGR01893">
    <property type="entry name" value="aa-his-dipept"/>
    <property type="match status" value="1"/>
</dbReference>
<evidence type="ECO:0000259" key="18">
    <source>
        <dbReference type="Pfam" id="PF07687"/>
    </source>
</evidence>
<dbReference type="FunFam" id="3.40.630.10:FF:000015">
    <property type="entry name" value="Aminoacyl-histidine dipeptidase PepD"/>
    <property type="match status" value="1"/>
</dbReference>
<dbReference type="InterPro" id="IPR011650">
    <property type="entry name" value="Peptidase_M20_dimer"/>
</dbReference>
<gene>
    <name evidence="19" type="ORF">K8V47_04805</name>
</gene>
<evidence type="ECO:0000256" key="2">
    <source>
        <dbReference type="ARBA" id="ARBA00001947"/>
    </source>
</evidence>
<sequence>MTIKDLKPARVFEIFDEINQVPRPSKKEEKIRQYLLDFAKKHDIEVKTDAIGNVAMFVPATPGYENAPMVVLQSHMDMVCESNDKNFDFDNNPIKTIVDGEWLRADGTTLGADNGIGIAASLAALTDKDYVHGPLEALCTVDEETGLTGAYNLGEGMIKGSILLNLDSEDDAVLFIGCAGGIDTQAAFHYSRSFAPTDFIYFKADVSGLLGGHSGGDIHLGRANANKIIARFLYGISLRHEVVIAEIDGGNLRNAIPRAAHAVFGVHTSRKEDVRVAFNELIAELENEYKGLETGMKLTLESTEKPEFVIDQTTSSNLIRAIYSAPHGVISMSRELQGLVETSTNLASVKMVDDNKILVTTSQRSSVESRKFDIANQVKALFTLAGAEVKQGEGYPGWQPDMNSPIKEKARDAYKELYGITPEITAIHAGLECGLFLQKFPHLDMVSFGPTLRDVHSPSERMHIPTVERFWEQLKLTLTKVAEEK</sequence>
<keyword evidence="5" id="KW-0378">Hydrolase</keyword>
<dbReference type="FunFam" id="3.40.630.10:FF:000018">
    <property type="entry name" value="Aminoacyl-histidine dipeptidase PepD"/>
    <property type="match status" value="1"/>
</dbReference>
<dbReference type="PANTHER" id="PTHR43501:SF1">
    <property type="entry name" value="CYTOSOL NON-SPECIFIC DIPEPTIDASE"/>
    <property type="match status" value="1"/>
</dbReference>
<comment type="similarity">
    <text evidence="12">Belongs to the peptidase M20C family.</text>
</comment>
<dbReference type="InterPro" id="IPR001160">
    <property type="entry name" value="Peptidase_M20C"/>
</dbReference>
<evidence type="ECO:0000256" key="7">
    <source>
        <dbReference type="ARBA" id="ARBA00023049"/>
    </source>
</evidence>